<dbReference type="PANTHER" id="PTHR33840">
    <property type="match status" value="1"/>
</dbReference>
<dbReference type="PANTHER" id="PTHR33840:SF1">
    <property type="entry name" value="TLE1 PHOSPHOLIPASE DOMAIN-CONTAINING PROTEIN"/>
    <property type="match status" value="1"/>
</dbReference>
<keyword evidence="4" id="KW-1185">Reference proteome</keyword>
<sequence>MNHVLRWPTQMPDGGLLPMGKKIYDTHKGKVADHDAGCEQTLHISLFFDGTNNNDDKNNPFRDSLSQAHTNVARLYKAAREEPENGIYPHYMPGVGTPFPEIGESVYSSIGKAFAKGYGRRCVWGYTRVLNSIYKAVAGPNETLIDNDEANRLCRATADGYRPFATLFDMKHRRLAGMQRDRKRDCQRNKMVKQVWINVFGFSRGAATARSFVGKLMRDWAPGGRIAGEIPYQVNFMGLFDTVASVGPPDSVRAALDISTFDGHFAWSNSGLMDIPKEVKRCAHFFSIHEQRMSFPLDTIREGSVYPGGAGQRLEVAYPGVHSDIGGGYPPGDQGKARGGEGSKLSQIPLHHMYIEALKQGVPLRVGDEIKQSPFMQDDFALAKPVIDAFNRWLDRTIPIERVEDALRFGMRQNLAWRALRARWHTGDYVCNQPFFKAAQEDELTPRQLELRVQKQMESDAEVRRLRGRIAELAAARTNLGLAGAAGGYVSAADRAAQMKEAQALDKQSQQAADALRRRREQLYQQAAKKKGPTRPGEGADETVTNDQHDLREAAEEFRLLLGFLHPDRQTALGVEQSPFTVRPPAAGSYLVSPIGVVLAAYATYQNSGRRLSVRRERNADSERVQLVQRDAYVQTAALADFDAEKFDVLVLPPREMLDPLQAWTTAEVVDRFARQEPAAVVLFDDYIHDSRAWFRVPSFHEYAPGGYGWGRAFFIGKDHCVRHLGFGTDAMVKSITTAPRPTPAEMAMGD</sequence>
<dbReference type="EMBL" id="CP017755">
    <property type="protein sequence ID" value="AOZ08970.1"/>
    <property type="molecule type" value="Genomic_DNA"/>
</dbReference>
<evidence type="ECO:0000256" key="1">
    <source>
        <dbReference type="SAM" id="MobiDB-lite"/>
    </source>
</evidence>
<feature type="domain" description="T6SS Phospholipase effector Tle1-like catalytic" evidence="2">
    <location>
        <begin position="45"/>
        <end position="214"/>
    </location>
</feature>
<evidence type="ECO:0000259" key="2">
    <source>
        <dbReference type="Pfam" id="PF09994"/>
    </source>
</evidence>
<feature type="domain" description="T6SS Phospholipase effector Tle1-like catalytic" evidence="2">
    <location>
        <begin position="232"/>
        <end position="354"/>
    </location>
</feature>
<dbReference type="Pfam" id="PF09994">
    <property type="entry name" value="T6SS_Tle1-like_cat"/>
    <property type="match status" value="2"/>
</dbReference>
<reference evidence="3 4" key="1">
    <citation type="submission" date="2016-10" db="EMBL/GenBank/DDBJ databases">
        <title>Complete genome sequences of three Cupriavidus strains isolated from various Malaysian environments.</title>
        <authorList>
            <person name="Abdullah A.A.-A."/>
            <person name="Shafie N.A.H."/>
            <person name="Lau N.S."/>
        </authorList>
    </citation>
    <scope>NUCLEOTIDE SEQUENCE [LARGE SCALE GENOMIC DNA]</scope>
    <source>
        <strain evidence="3 4">USMAA1020</strain>
    </source>
</reference>
<organism evidence="3 4">
    <name type="scientific">Cupriavidus malaysiensis</name>
    <dbReference type="NCBI Taxonomy" id="367825"/>
    <lineage>
        <taxon>Bacteria</taxon>
        <taxon>Pseudomonadati</taxon>
        <taxon>Pseudomonadota</taxon>
        <taxon>Betaproteobacteria</taxon>
        <taxon>Burkholderiales</taxon>
        <taxon>Burkholderiaceae</taxon>
        <taxon>Cupriavidus</taxon>
    </lineage>
</organism>
<evidence type="ECO:0000313" key="3">
    <source>
        <dbReference type="EMBL" id="AOZ08970.1"/>
    </source>
</evidence>
<proteinExistence type="predicted"/>
<dbReference type="InterPro" id="IPR018712">
    <property type="entry name" value="Tle1-like_cat"/>
</dbReference>
<dbReference type="Proteomes" id="UP000177515">
    <property type="component" value="Chromosome 2"/>
</dbReference>
<dbReference type="RefSeq" id="WP_071071623.1">
    <property type="nucleotide sequence ID" value="NZ_CP017755.1"/>
</dbReference>
<evidence type="ECO:0000313" key="4">
    <source>
        <dbReference type="Proteomes" id="UP000177515"/>
    </source>
</evidence>
<feature type="region of interest" description="Disordered" evidence="1">
    <location>
        <begin position="524"/>
        <end position="549"/>
    </location>
</feature>
<gene>
    <name evidence="3" type="ORF">BKK80_24215</name>
</gene>
<name>A0ABN4TUC1_9BURK</name>
<protein>
    <recommendedName>
        <fullName evidence="2">T6SS Phospholipase effector Tle1-like catalytic domain-containing protein</fullName>
    </recommendedName>
</protein>
<accession>A0ABN4TUC1</accession>